<dbReference type="EMBL" id="CAJOBH010106084">
    <property type="protein sequence ID" value="CAF4637805.1"/>
    <property type="molecule type" value="Genomic_DNA"/>
</dbReference>
<accession>A0A8S2ZKH2</accession>
<proteinExistence type="predicted"/>
<dbReference type="EMBL" id="CAJOBI010134286">
    <property type="protein sequence ID" value="CAF4738764.1"/>
    <property type="molecule type" value="Genomic_DNA"/>
</dbReference>
<protein>
    <submittedName>
        <fullName evidence="2">Uncharacterized protein</fullName>
    </submittedName>
</protein>
<dbReference type="AlphaFoldDB" id="A0A8S2ZKH2"/>
<dbReference type="EMBL" id="CAJOBJ010201718">
    <property type="protein sequence ID" value="CAF4984990.1"/>
    <property type="molecule type" value="Genomic_DNA"/>
</dbReference>
<organism evidence="2 5">
    <name type="scientific">Rotaria magnacalcarata</name>
    <dbReference type="NCBI Taxonomy" id="392030"/>
    <lineage>
        <taxon>Eukaryota</taxon>
        <taxon>Metazoa</taxon>
        <taxon>Spiralia</taxon>
        <taxon>Gnathifera</taxon>
        <taxon>Rotifera</taxon>
        <taxon>Eurotatoria</taxon>
        <taxon>Bdelloidea</taxon>
        <taxon>Philodinida</taxon>
        <taxon>Philodinidae</taxon>
        <taxon>Rotaria</taxon>
    </lineage>
</organism>
<evidence type="ECO:0000313" key="3">
    <source>
        <dbReference type="EMBL" id="CAF4738764.1"/>
    </source>
</evidence>
<sequence length="58" mass="7471">STYQNEERLRHEKEILVRKQYVQQQEEENIKEQQRRLAEERARMRREFEILERERLEI</sequence>
<feature type="non-terminal residue" evidence="2">
    <location>
        <position position="58"/>
    </location>
</feature>
<feature type="non-terminal residue" evidence="2">
    <location>
        <position position="1"/>
    </location>
</feature>
<keyword evidence="1" id="KW-0175">Coiled coil</keyword>
<gene>
    <name evidence="2" type="ORF">BYL167_LOCUS41642</name>
    <name evidence="4" type="ORF">GIL414_LOCUS56280</name>
    <name evidence="3" type="ORF">SMN809_LOCUS44618</name>
</gene>
<reference evidence="2" key="1">
    <citation type="submission" date="2021-02" db="EMBL/GenBank/DDBJ databases">
        <authorList>
            <person name="Nowell W R."/>
        </authorList>
    </citation>
    <scope>NUCLEOTIDE SEQUENCE</scope>
</reference>
<comment type="caution">
    <text evidence="2">The sequence shown here is derived from an EMBL/GenBank/DDBJ whole genome shotgun (WGS) entry which is preliminary data.</text>
</comment>
<name>A0A8S2ZKH2_9BILA</name>
<evidence type="ECO:0000313" key="4">
    <source>
        <dbReference type="EMBL" id="CAF4984990.1"/>
    </source>
</evidence>
<dbReference type="Proteomes" id="UP000676336">
    <property type="component" value="Unassembled WGS sequence"/>
</dbReference>
<evidence type="ECO:0000313" key="5">
    <source>
        <dbReference type="Proteomes" id="UP000681967"/>
    </source>
</evidence>
<evidence type="ECO:0000313" key="2">
    <source>
        <dbReference type="EMBL" id="CAF4637805.1"/>
    </source>
</evidence>
<evidence type="ECO:0000256" key="1">
    <source>
        <dbReference type="SAM" id="Coils"/>
    </source>
</evidence>
<dbReference type="Proteomes" id="UP000681967">
    <property type="component" value="Unassembled WGS sequence"/>
</dbReference>
<dbReference type="Proteomes" id="UP000681720">
    <property type="component" value="Unassembled WGS sequence"/>
</dbReference>
<feature type="coiled-coil region" evidence="1">
    <location>
        <begin position="22"/>
        <end position="54"/>
    </location>
</feature>